<feature type="compositionally biased region" description="Basic and acidic residues" evidence="1">
    <location>
        <begin position="186"/>
        <end position="195"/>
    </location>
</feature>
<feature type="compositionally biased region" description="Low complexity" evidence="1">
    <location>
        <begin position="457"/>
        <end position="477"/>
    </location>
</feature>
<dbReference type="KEGG" id="pco:PHACADRAFT_252378"/>
<dbReference type="Proteomes" id="UP000008370">
    <property type="component" value="Unassembled WGS sequence"/>
</dbReference>
<feature type="compositionally biased region" description="Polar residues" evidence="1">
    <location>
        <begin position="374"/>
        <end position="388"/>
    </location>
</feature>
<feature type="compositionally biased region" description="Basic and acidic residues" evidence="1">
    <location>
        <begin position="359"/>
        <end position="370"/>
    </location>
</feature>
<feature type="compositionally biased region" description="Low complexity" evidence="1">
    <location>
        <begin position="299"/>
        <end position="310"/>
    </location>
</feature>
<evidence type="ECO:0000313" key="3">
    <source>
        <dbReference type="Proteomes" id="UP000008370"/>
    </source>
</evidence>
<protein>
    <submittedName>
        <fullName evidence="2">Uncharacterized protein</fullName>
    </submittedName>
</protein>
<feature type="compositionally biased region" description="Polar residues" evidence="1">
    <location>
        <begin position="198"/>
        <end position="208"/>
    </location>
</feature>
<feature type="compositionally biased region" description="Low complexity" evidence="1">
    <location>
        <begin position="433"/>
        <end position="448"/>
    </location>
</feature>
<feature type="compositionally biased region" description="Basic and acidic residues" evidence="1">
    <location>
        <begin position="692"/>
        <end position="701"/>
    </location>
</feature>
<feature type="compositionally biased region" description="Polar residues" evidence="1">
    <location>
        <begin position="496"/>
        <end position="508"/>
    </location>
</feature>
<dbReference type="OrthoDB" id="2804751at2759"/>
<dbReference type="HOGENOM" id="CLU_359842_0_0_1"/>
<proteinExistence type="predicted"/>
<organism evidence="2 3">
    <name type="scientific">Phanerochaete carnosa (strain HHB-10118-sp)</name>
    <name type="common">White-rot fungus</name>
    <name type="synonym">Peniophora carnosa</name>
    <dbReference type="NCBI Taxonomy" id="650164"/>
    <lineage>
        <taxon>Eukaryota</taxon>
        <taxon>Fungi</taxon>
        <taxon>Dikarya</taxon>
        <taxon>Basidiomycota</taxon>
        <taxon>Agaricomycotina</taxon>
        <taxon>Agaricomycetes</taxon>
        <taxon>Polyporales</taxon>
        <taxon>Phanerochaetaceae</taxon>
        <taxon>Phanerochaete</taxon>
    </lineage>
</organism>
<name>K5V691_PHACS</name>
<feature type="region of interest" description="Disordered" evidence="1">
    <location>
        <begin position="1"/>
        <end position="36"/>
    </location>
</feature>
<dbReference type="GeneID" id="18915461"/>
<feature type="compositionally biased region" description="Polar residues" evidence="1">
    <location>
        <begin position="577"/>
        <end position="594"/>
    </location>
</feature>
<evidence type="ECO:0000313" key="2">
    <source>
        <dbReference type="EMBL" id="EKM58221.1"/>
    </source>
</evidence>
<evidence type="ECO:0000256" key="1">
    <source>
        <dbReference type="SAM" id="MobiDB-lite"/>
    </source>
</evidence>
<reference evidence="2 3" key="1">
    <citation type="journal article" date="2012" name="BMC Genomics">
        <title>Comparative genomics of the white-rot fungi, Phanerochaete carnosa and P. chrysosporium, to elucidate the genetic basis of the distinct wood types they colonize.</title>
        <authorList>
            <person name="Suzuki H."/>
            <person name="MacDonald J."/>
            <person name="Syed K."/>
            <person name="Salamov A."/>
            <person name="Hori C."/>
            <person name="Aerts A."/>
            <person name="Henrissat B."/>
            <person name="Wiebenga A."/>
            <person name="vanKuyk P.A."/>
            <person name="Barry K."/>
            <person name="Lindquist E."/>
            <person name="LaButti K."/>
            <person name="Lapidus A."/>
            <person name="Lucas S."/>
            <person name="Coutinho P."/>
            <person name="Gong Y."/>
            <person name="Samejima M."/>
            <person name="Mahadevan R."/>
            <person name="Abou-Zaid M."/>
            <person name="de Vries R.P."/>
            <person name="Igarashi K."/>
            <person name="Yadav J.S."/>
            <person name="Grigoriev I.V."/>
            <person name="Master E.R."/>
        </authorList>
    </citation>
    <scope>NUCLEOTIDE SEQUENCE [LARGE SCALE GENOMIC DNA]</scope>
    <source>
        <strain evidence="2 3">HHB-10118-sp</strain>
    </source>
</reference>
<keyword evidence="3" id="KW-1185">Reference proteome</keyword>
<feature type="region of interest" description="Disordered" evidence="1">
    <location>
        <begin position="180"/>
        <end position="216"/>
    </location>
</feature>
<feature type="compositionally biased region" description="Basic and acidic residues" evidence="1">
    <location>
        <begin position="482"/>
        <end position="492"/>
    </location>
</feature>
<gene>
    <name evidence="2" type="ORF">PHACADRAFT_252378</name>
</gene>
<sequence length="778" mass="82004">MVEESAAPEAAFEIAESQKAEEGATTEESPAKTEACPHSLNNLIMLSSTSETCIADVAEAQDVAERAELVEKAVDEPVNAEEVAEVAPEPTMFAAEEVAEGAVVEESKVEAEAIPVVREEPSEPAVQAEEPVPDEVTESTAPVEAIIPGAAAEEQETPAAAMGDMSAPPVIAVTISDETAEASATEGEKELERPKSPWTPSYSVTTQGPGIPSVEPTALDKSAMVAQGEVASLAEAPIPEVSVEEVHAAPKDAVEPATERTWVPSYSISSQGTSPMHKPVELAEEVEPIEDLSVKETPAENAVVPPVEEFVPAEKEAASNAAAEPEMSVQTTEAAPEETVEPPKIVTPDEEPETEPQVVEEKVVPEERPPSRPWTPSYSVSRQGTAPSPVQAPTELESFPTEQPAEPVIITEEPEAAPADADATELPAERTWVRSYSVSRQGSRSSLVPEKESQTTAEVAEPPAAVAVAPEEPQQPSEAEEGLVKAGEDPERPWTPSYSVIRQGTSPHVESKELVASENDIATPAAQSPETAETAAAPVIAIEEAKAAEQTPASAAAIETEVPKASPVAERPPSPWTPSYSFNHQGSSPLNSPAVQPKDLEADVPAPSTPETSVEPEAVQQPELAAENLEAKPEQPERPWTPSYSVTTQGPASPLKEEPKATTDETKSEAFPTVETAEHGPKLTTNLARLAPSDEHQRDDSTADIDSPTTRPRHESVTSISSRAIPGGWVSGETKSPGENQASLETAAGEFSNNKNAAPAPTTKGKHQKKKSGKCVIM</sequence>
<feature type="compositionally biased region" description="Low complexity" evidence="1">
    <location>
        <begin position="404"/>
        <end position="426"/>
    </location>
</feature>
<feature type="compositionally biased region" description="Polar residues" evidence="1">
    <location>
        <begin position="733"/>
        <end position="744"/>
    </location>
</feature>
<dbReference type="InParanoid" id="K5V691"/>
<feature type="region of interest" description="Disordered" evidence="1">
    <location>
        <begin position="294"/>
        <end position="778"/>
    </location>
</feature>
<feature type="compositionally biased region" description="Basic and acidic residues" evidence="1">
    <location>
        <begin position="655"/>
        <end position="668"/>
    </location>
</feature>
<feature type="compositionally biased region" description="Basic residues" evidence="1">
    <location>
        <begin position="764"/>
        <end position="778"/>
    </location>
</feature>
<feature type="compositionally biased region" description="Low complexity" evidence="1">
    <location>
        <begin position="318"/>
        <end position="334"/>
    </location>
</feature>
<dbReference type="EMBL" id="JH930470">
    <property type="protein sequence ID" value="EKM58221.1"/>
    <property type="molecule type" value="Genomic_DNA"/>
</dbReference>
<dbReference type="RefSeq" id="XP_007393544.1">
    <property type="nucleotide sequence ID" value="XM_007393482.1"/>
</dbReference>
<accession>K5V691</accession>
<feature type="compositionally biased region" description="Polar residues" evidence="1">
    <location>
        <begin position="642"/>
        <end position="651"/>
    </location>
</feature>
<dbReference type="AlphaFoldDB" id="K5V691"/>
<feature type="region of interest" description="Disordered" evidence="1">
    <location>
        <begin position="120"/>
        <end position="139"/>
    </location>
</feature>